<feature type="domain" description="B box-type" evidence="11">
    <location>
        <begin position="52"/>
        <end position="99"/>
    </location>
</feature>
<keyword evidence="2" id="KW-0479">Metal-binding</keyword>
<gene>
    <name evidence="12" type="ORF">Fot_30915</name>
</gene>
<evidence type="ECO:0000256" key="4">
    <source>
        <dbReference type="ARBA" id="ARBA00022771"/>
    </source>
</evidence>
<comment type="subcellular location">
    <subcellularLocation>
        <location evidence="1">Nucleus</location>
    </subcellularLocation>
</comment>
<evidence type="ECO:0000313" key="13">
    <source>
        <dbReference type="Proteomes" id="UP001604277"/>
    </source>
</evidence>
<accession>A0ABD1T3J9</accession>
<dbReference type="CDD" id="cd19821">
    <property type="entry name" value="Bbox1_BBX-like"/>
    <property type="match status" value="2"/>
</dbReference>
<keyword evidence="8" id="KW-0539">Nucleus</keyword>
<evidence type="ECO:0000256" key="6">
    <source>
        <dbReference type="ARBA" id="ARBA00023015"/>
    </source>
</evidence>
<feature type="region of interest" description="Disordered" evidence="10">
    <location>
        <begin position="220"/>
        <end position="240"/>
    </location>
</feature>
<protein>
    <submittedName>
        <fullName evidence="12">B-box zinc finger protein 25</fullName>
    </submittedName>
</protein>
<dbReference type="GO" id="GO:0008270">
    <property type="term" value="F:zinc ion binding"/>
    <property type="evidence" value="ECO:0007669"/>
    <property type="project" value="UniProtKB-KW"/>
</dbReference>
<dbReference type="InterPro" id="IPR000315">
    <property type="entry name" value="Znf_B-box"/>
</dbReference>
<keyword evidence="3" id="KW-0677">Repeat</keyword>
<reference evidence="13" key="1">
    <citation type="submission" date="2024-07" db="EMBL/GenBank/DDBJ databases">
        <title>Two chromosome-level genome assemblies of Korean endemic species Abeliophyllum distichum and Forsythia ovata (Oleaceae).</title>
        <authorList>
            <person name="Jang H."/>
        </authorList>
    </citation>
    <scope>NUCLEOTIDE SEQUENCE [LARGE SCALE GENOMIC DNA]</scope>
</reference>
<dbReference type="Proteomes" id="UP001604277">
    <property type="component" value="Unassembled WGS sequence"/>
</dbReference>
<dbReference type="EMBL" id="JBFOLJ010000009">
    <property type="protein sequence ID" value="KAL2507268.1"/>
    <property type="molecule type" value="Genomic_DNA"/>
</dbReference>
<evidence type="ECO:0000256" key="1">
    <source>
        <dbReference type="ARBA" id="ARBA00004123"/>
    </source>
</evidence>
<dbReference type="Pfam" id="PF00643">
    <property type="entry name" value="zf-B_box"/>
    <property type="match status" value="1"/>
</dbReference>
<dbReference type="GO" id="GO:0005634">
    <property type="term" value="C:nucleus"/>
    <property type="evidence" value="ECO:0007669"/>
    <property type="project" value="UniProtKB-SubCell"/>
</dbReference>
<keyword evidence="13" id="KW-1185">Reference proteome</keyword>
<name>A0ABD1T3J9_9LAMI</name>
<dbReference type="PROSITE" id="PS50119">
    <property type="entry name" value="ZF_BBOX"/>
    <property type="match status" value="2"/>
</dbReference>
<comment type="caution">
    <text evidence="12">The sequence shown here is derived from an EMBL/GenBank/DDBJ whole genome shotgun (WGS) entry which is preliminary data.</text>
</comment>
<dbReference type="Gene3D" id="3.30.160.60">
    <property type="entry name" value="Classic Zinc Finger"/>
    <property type="match status" value="1"/>
</dbReference>
<dbReference type="InterPro" id="IPR051979">
    <property type="entry name" value="B-box_zinc_finger"/>
</dbReference>
<dbReference type="SMART" id="SM00336">
    <property type="entry name" value="BBOX"/>
    <property type="match status" value="2"/>
</dbReference>
<keyword evidence="7" id="KW-0804">Transcription</keyword>
<feature type="domain" description="B box-type" evidence="11">
    <location>
        <begin position="1"/>
        <end position="47"/>
    </location>
</feature>
<evidence type="ECO:0000256" key="3">
    <source>
        <dbReference type="ARBA" id="ARBA00022737"/>
    </source>
</evidence>
<sequence>MKIQCDVCEKAQATVICCADEAALCAKCDIEVHAANKLASKHQRLLLQCLSNKLPPCDICREKPAFIFCVEDRALFCKDCDESIHSANRLAANHQRFLATGIQVALNSSCNNDDVNQVEPGTPKPNSQPITMKTTLQQASSVTSPSWAIDELLQFLDCESSKKKEQLELGELEWLTDSNLFGEEVGQEALAAAEVPQLQVSQPSDGTSYKPAKFYMPHKKPRLEIPDDDDEEFFTVPDLG</sequence>
<evidence type="ECO:0000259" key="11">
    <source>
        <dbReference type="PROSITE" id="PS50119"/>
    </source>
</evidence>
<dbReference type="InterPro" id="IPR049808">
    <property type="entry name" value="CONSTANS-like_Bbox1"/>
</dbReference>
<evidence type="ECO:0000256" key="9">
    <source>
        <dbReference type="PROSITE-ProRule" id="PRU00024"/>
    </source>
</evidence>
<organism evidence="12 13">
    <name type="scientific">Forsythia ovata</name>
    <dbReference type="NCBI Taxonomy" id="205694"/>
    <lineage>
        <taxon>Eukaryota</taxon>
        <taxon>Viridiplantae</taxon>
        <taxon>Streptophyta</taxon>
        <taxon>Embryophyta</taxon>
        <taxon>Tracheophyta</taxon>
        <taxon>Spermatophyta</taxon>
        <taxon>Magnoliopsida</taxon>
        <taxon>eudicotyledons</taxon>
        <taxon>Gunneridae</taxon>
        <taxon>Pentapetalae</taxon>
        <taxon>asterids</taxon>
        <taxon>lamiids</taxon>
        <taxon>Lamiales</taxon>
        <taxon>Oleaceae</taxon>
        <taxon>Forsythieae</taxon>
        <taxon>Forsythia</taxon>
    </lineage>
</organism>
<evidence type="ECO:0000256" key="2">
    <source>
        <dbReference type="ARBA" id="ARBA00022723"/>
    </source>
</evidence>
<evidence type="ECO:0000256" key="8">
    <source>
        <dbReference type="ARBA" id="ARBA00023242"/>
    </source>
</evidence>
<dbReference type="PANTHER" id="PTHR31832:SF41">
    <property type="entry name" value="B-BOX ZINC FINGER PROTEIN 24"/>
    <property type="match status" value="1"/>
</dbReference>
<keyword evidence="6" id="KW-0805">Transcription regulation</keyword>
<evidence type="ECO:0000256" key="10">
    <source>
        <dbReference type="SAM" id="MobiDB-lite"/>
    </source>
</evidence>
<evidence type="ECO:0000256" key="7">
    <source>
        <dbReference type="ARBA" id="ARBA00023163"/>
    </source>
</evidence>
<dbReference type="AlphaFoldDB" id="A0ABD1T3J9"/>
<keyword evidence="4 9" id="KW-0863">Zinc-finger</keyword>
<keyword evidence="5" id="KW-0862">Zinc</keyword>
<dbReference type="PANTHER" id="PTHR31832">
    <property type="entry name" value="B-BOX ZINC FINGER PROTEIN 22"/>
    <property type="match status" value="1"/>
</dbReference>
<proteinExistence type="predicted"/>
<evidence type="ECO:0000313" key="12">
    <source>
        <dbReference type="EMBL" id="KAL2507268.1"/>
    </source>
</evidence>
<evidence type="ECO:0000256" key="5">
    <source>
        <dbReference type="ARBA" id="ARBA00022833"/>
    </source>
</evidence>